<feature type="chain" id="PRO_5046729096" description="Outer membrane protein beta-barrel domain-containing protein" evidence="1">
    <location>
        <begin position="24"/>
        <end position="214"/>
    </location>
</feature>
<dbReference type="RefSeq" id="WP_206088269.1">
    <property type="nucleotide sequence ID" value="NZ_CP065053.1"/>
</dbReference>
<accession>A0AA48WCC6</accession>
<reference evidence="2 3" key="1">
    <citation type="submission" date="2020-11" db="EMBL/GenBank/DDBJ databases">
        <authorList>
            <person name="Sun Q."/>
        </authorList>
    </citation>
    <scope>NUCLEOTIDE SEQUENCE [LARGE SCALE GENOMIC DNA]</scope>
    <source>
        <strain evidence="2 3">P8398</strain>
    </source>
</reference>
<evidence type="ECO:0000313" key="3">
    <source>
        <dbReference type="Proteomes" id="UP000662888"/>
    </source>
</evidence>
<evidence type="ECO:0000313" key="2">
    <source>
        <dbReference type="EMBL" id="QPI48670.1"/>
    </source>
</evidence>
<organism evidence="2 3">
    <name type="scientific">Massilia antarctica</name>
    <dbReference type="NCBI Taxonomy" id="2765360"/>
    <lineage>
        <taxon>Bacteria</taxon>
        <taxon>Pseudomonadati</taxon>
        <taxon>Pseudomonadota</taxon>
        <taxon>Betaproteobacteria</taxon>
        <taxon>Burkholderiales</taxon>
        <taxon>Oxalobacteraceae</taxon>
        <taxon>Telluria group</taxon>
        <taxon>Massilia</taxon>
    </lineage>
</organism>
<evidence type="ECO:0008006" key="4">
    <source>
        <dbReference type="Google" id="ProtNLM"/>
    </source>
</evidence>
<proteinExistence type="predicted"/>
<evidence type="ECO:0000256" key="1">
    <source>
        <dbReference type="SAM" id="SignalP"/>
    </source>
</evidence>
<dbReference type="Proteomes" id="UP000662888">
    <property type="component" value="Chromosome"/>
</dbReference>
<protein>
    <recommendedName>
        <fullName evidence="4">Outer membrane protein beta-barrel domain-containing protein</fullName>
    </recommendedName>
</protein>
<name>A0AA48WCC6_9BURK</name>
<sequence>MHTSILRTCALGALLAAALPVHAAPMGFKDSWMAMGDLGPDWRELYVNYAYTAHDAIGASATWMRADDHGITREVDEVTYTRLVKRWNMKHAQANVWFMGGIGALRGDGPTRLMATPGVQLDYETTRVYLGATHRLYRASGVNHDFSSARAGFSFYETGYDQTQPWLVLEARRMHDLSGRTEVTPMLRLINKRYFIEAGVNNMHQARFNFMYIF</sequence>
<gene>
    <name evidence="2" type="ORF">IV454_24575</name>
</gene>
<feature type="signal peptide" evidence="1">
    <location>
        <begin position="1"/>
        <end position="23"/>
    </location>
</feature>
<keyword evidence="3" id="KW-1185">Reference proteome</keyword>
<keyword evidence="1" id="KW-0732">Signal</keyword>
<dbReference type="EMBL" id="CP065053">
    <property type="protein sequence ID" value="QPI48670.1"/>
    <property type="molecule type" value="Genomic_DNA"/>
</dbReference>